<evidence type="ECO:0000256" key="1">
    <source>
        <dbReference type="SAM" id="MobiDB-lite"/>
    </source>
</evidence>
<protein>
    <submittedName>
        <fullName evidence="2">Uncharacterized protein</fullName>
    </submittedName>
</protein>
<dbReference type="RefSeq" id="XP_066666227.1">
    <property type="nucleotide sequence ID" value="XM_066814265.1"/>
</dbReference>
<comment type="caution">
    <text evidence="2">The sequence shown here is derived from an EMBL/GenBank/DDBJ whole genome shotgun (WGS) entry which is preliminary data.</text>
</comment>
<dbReference type="Proteomes" id="UP001433268">
    <property type="component" value="Unassembled WGS sequence"/>
</dbReference>
<feature type="compositionally biased region" description="Gly residues" evidence="1">
    <location>
        <begin position="242"/>
        <end position="255"/>
    </location>
</feature>
<reference evidence="2 3" key="1">
    <citation type="submission" date="2023-01" db="EMBL/GenBank/DDBJ databases">
        <title>Analysis of 21 Apiospora genomes using comparative genomics revels a genus with tremendous synthesis potential of carbohydrate active enzymes and secondary metabolites.</title>
        <authorList>
            <person name="Sorensen T."/>
        </authorList>
    </citation>
    <scope>NUCLEOTIDE SEQUENCE [LARGE SCALE GENOMIC DNA]</scope>
    <source>
        <strain evidence="2 3">CBS 114990</strain>
    </source>
</reference>
<feature type="compositionally biased region" description="Basic and acidic residues" evidence="1">
    <location>
        <begin position="221"/>
        <end position="239"/>
    </location>
</feature>
<dbReference type="GeneID" id="92047325"/>
<sequence>MRRYRKTIASFNGLPGSGIHRSKNKSGCAEKPVVRVGRGAARLHRRGDDSLSTTLGADLEDGHAVDEVAVHHVADGVGGAGKVGEPSVRDVLCRVQEDAQEVHGSVGVGVGEALAHHQVALAVDAGDERVLDVRVEEEAGDSAVSVDAVLSVVRAALGLKDSGCQSSSFHLLHGSLVLARLAPDEQPHRIAIIVRTYQDSSGSGSNDRRLRDSGGYSHGLGLRDRRSPARVHAGRDRCGSLRGDGGGGGGGGSSGDGRRTHAVASAGAGVLLVARTGVGRIDRDSHVDGRVRRSGFSGYNGGREGISISSALTNHGRCNRSRGRGGQRDEGGLSVSICVRRYKEMSLPELAYCSRRGRVTAATATTRNSNSLERGCRGSGEAGRQRDRCGHQRRADLIAAIRGHLITCVGSACLVGLGLDAAAQEQERNESECLVHGERSVW</sequence>
<name>A0ABR1VVN8_9PEZI</name>
<keyword evidence="3" id="KW-1185">Reference proteome</keyword>
<evidence type="ECO:0000313" key="3">
    <source>
        <dbReference type="Proteomes" id="UP001433268"/>
    </source>
</evidence>
<evidence type="ECO:0000313" key="2">
    <source>
        <dbReference type="EMBL" id="KAK8075287.1"/>
    </source>
</evidence>
<accession>A0ABR1VVN8</accession>
<gene>
    <name evidence="2" type="ORF">PG997_009950</name>
</gene>
<feature type="region of interest" description="Disordered" evidence="1">
    <location>
        <begin position="199"/>
        <end position="259"/>
    </location>
</feature>
<organism evidence="2 3">
    <name type="scientific">Apiospora hydei</name>
    <dbReference type="NCBI Taxonomy" id="1337664"/>
    <lineage>
        <taxon>Eukaryota</taxon>
        <taxon>Fungi</taxon>
        <taxon>Dikarya</taxon>
        <taxon>Ascomycota</taxon>
        <taxon>Pezizomycotina</taxon>
        <taxon>Sordariomycetes</taxon>
        <taxon>Xylariomycetidae</taxon>
        <taxon>Amphisphaeriales</taxon>
        <taxon>Apiosporaceae</taxon>
        <taxon>Apiospora</taxon>
    </lineage>
</organism>
<proteinExistence type="predicted"/>
<dbReference type="EMBL" id="JAQQWN010000007">
    <property type="protein sequence ID" value="KAK8075287.1"/>
    <property type="molecule type" value="Genomic_DNA"/>
</dbReference>
<feature type="region of interest" description="Disordered" evidence="1">
    <location>
        <begin position="364"/>
        <end position="387"/>
    </location>
</feature>